<gene>
    <name evidence="3" type="ORF">LSCM4_06169</name>
</gene>
<comment type="caution">
    <text evidence="3">The sequence shown here is derived from an EMBL/GenBank/DDBJ whole genome shotgun (WGS) entry which is preliminary data.</text>
</comment>
<accession>A0A836HPL4</accession>
<reference evidence="3 4" key="1">
    <citation type="submission" date="2021-02" db="EMBL/GenBank/DDBJ databases">
        <title>Leishmania (Mundinia) orientalis Genome sequencing and assembly.</title>
        <authorList>
            <person name="Almutairi H."/>
            <person name="Gatherer D."/>
        </authorList>
    </citation>
    <scope>NUCLEOTIDE SEQUENCE [LARGE SCALE GENOMIC DNA]</scope>
    <source>
        <strain evidence="3">LSCM4</strain>
    </source>
</reference>
<evidence type="ECO:0000313" key="4">
    <source>
        <dbReference type="Proteomes" id="UP000674143"/>
    </source>
</evidence>
<keyword evidence="4" id="KW-1185">Reference proteome</keyword>
<sequence>MRRTRRSLEAGMSVVSRILMQSRMTGRSGAHTDTAGVARRCSTVASTLLVGSVETPSTAKRPARRLRLAVVRPDLLDDWVPELNDVAAQQISCDEATTLVWWRCSRCQKRYQCTVQARVALGRTACPSCGGNISAAGGASSSRLAAVSAAHTQSEVTAPRVEAGETLDKTHPHLVARWDFARNGTLLPSQVTASSTRPVWWLPAAVTASLASPAAQSPCASAQRSFLRPVFAFVYNSASLEEQAAATAAMEWRLLHEIRRVAHIEAAETAGTIPVSLSGVRDGAPNAAGWLTGSGSAAASESPPPLTAMSAADARVVARLWKDRVSRLSTAENEADDTPPELLASRLAGALPRELFAHSPAEARRVAPSADAVAASRVREALLGQYCEFVSRQRRGSSSSSNSEKRMSLTPILASLAQSSTTAASTAAEETPPSWTDFFALARDAVLPKGCIGPSAALYFPDAVEAVAPNAAAAAVPEGGKSDSLRLALSQMQPAVLIKYPRRPPSPRLREDDVMQATPPMMSAGTGDVEGAASGGGDAYEPHVGKNRPLTYPVHVPFGHVTTAAEEKAAKLTAEYDIDDDDAGRGNGSGPIQTADGASTFAAELRGAQRGSDTSSSGAVSHHGEAATAASLVESAIAALGEAFSAAEAGSRSRRYHRETHRAEALSDEMVSSNLAGRQAGKSPRRFRLSLPQEAPQRRRGSATRETIGADGLGAVKPMPFDAPQAPRKVARPRRARTVAPSATAE</sequence>
<evidence type="ECO:0000256" key="1">
    <source>
        <dbReference type="SAM" id="MobiDB-lite"/>
    </source>
</evidence>
<feature type="domain" description="Treble clef zinc finger" evidence="2">
    <location>
        <begin position="75"/>
        <end position="131"/>
    </location>
</feature>
<dbReference type="PANTHER" id="PTHR37317:SF1">
    <property type="entry name" value="ZINC-RIBBON DOMAIN-CONTAINING PROTEIN-RELATED"/>
    <property type="match status" value="1"/>
</dbReference>
<dbReference type="PANTHER" id="PTHR37317">
    <property type="entry name" value="BLR8090 PROTEIN"/>
    <property type="match status" value="1"/>
</dbReference>
<evidence type="ECO:0000259" key="2">
    <source>
        <dbReference type="Pfam" id="PF14311"/>
    </source>
</evidence>
<name>A0A836HPL4_9TRYP</name>
<dbReference type="Proteomes" id="UP000674143">
    <property type="component" value="Chromosome 20"/>
</dbReference>
<organism evidence="3 4">
    <name type="scientific">Leishmania orientalis</name>
    <dbReference type="NCBI Taxonomy" id="2249476"/>
    <lineage>
        <taxon>Eukaryota</taxon>
        <taxon>Discoba</taxon>
        <taxon>Euglenozoa</taxon>
        <taxon>Kinetoplastea</taxon>
        <taxon>Metakinetoplastina</taxon>
        <taxon>Trypanosomatida</taxon>
        <taxon>Trypanosomatidae</taxon>
        <taxon>Leishmaniinae</taxon>
        <taxon>Leishmania</taxon>
    </lineage>
</organism>
<dbReference type="GeneID" id="92362028"/>
<protein>
    <recommendedName>
        <fullName evidence="2">Treble clef zinc finger domain-containing protein</fullName>
    </recommendedName>
</protein>
<dbReference type="KEGG" id="loi:92362028"/>
<evidence type="ECO:0000313" key="3">
    <source>
        <dbReference type="EMBL" id="KAG5480403.1"/>
    </source>
</evidence>
<dbReference type="RefSeq" id="XP_067063734.1">
    <property type="nucleotide sequence ID" value="XM_067208094.1"/>
</dbReference>
<dbReference type="InterPro" id="IPR025487">
    <property type="entry name" value="DUF4379"/>
</dbReference>
<dbReference type="Pfam" id="PF14311">
    <property type="entry name" value="DUF4379"/>
    <property type="match status" value="1"/>
</dbReference>
<feature type="region of interest" description="Disordered" evidence="1">
    <location>
        <begin position="647"/>
        <end position="746"/>
    </location>
</feature>
<dbReference type="EMBL" id="JAFHLR010000020">
    <property type="protein sequence ID" value="KAG5480403.1"/>
    <property type="molecule type" value="Genomic_DNA"/>
</dbReference>
<proteinExistence type="predicted"/>
<dbReference type="AlphaFoldDB" id="A0A836HPL4"/>